<dbReference type="InterPro" id="IPR002549">
    <property type="entry name" value="AI-2E-like"/>
</dbReference>
<evidence type="ECO:0000313" key="6">
    <source>
        <dbReference type="EMBL" id="AOR74459.1"/>
    </source>
</evidence>
<name>A0A1D7ZX73_LIMFE</name>
<evidence type="ECO:0000256" key="4">
    <source>
        <dbReference type="ARBA" id="ARBA00022989"/>
    </source>
</evidence>
<evidence type="ECO:0000313" key="7">
    <source>
        <dbReference type="Proteomes" id="UP000094714"/>
    </source>
</evidence>
<dbReference type="Pfam" id="PF01594">
    <property type="entry name" value="AI-2E_transport"/>
    <property type="match status" value="1"/>
</dbReference>
<evidence type="ECO:0000256" key="5">
    <source>
        <dbReference type="ARBA" id="ARBA00023136"/>
    </source>
</evidence>
<keyword evidence="4" id="KW-1133">Transmembrane helix</keyword>
<dbReference type="EMBL" id="CP017151">
    <property type="protein sequence ID" value="AOR74459.1"/>
    <property type="molecule type" value="Genomic_DNA"/>
</dbReference>
<dbReference type="GO" id="GO:0016020">
    <property type="term" value="C:membrane"/>
    <property type="evidence" value="ECO:0007669"/>
    <property type="project" value="UniProtKB-SubCell"/>
</dbReference>
<dbReference type="PANTHER" id="PTHR21716:SF62">
    <property type="entry name" value="TRANSPORT PROTEIN YDBI-RELATED"/>
    <property type="match status" value="1"/>
</dbReference>
<keyword evidence="5" id="KW-0472">Membrane</keyword>
<comment type="subcellular location">
    <subcellularLocation>
        <location evidence="1">Membrane</location>
        <topology evidence="1">Multi-pass membrane protein</topology>
    </subcellularLocation>
</comment>
<dbReference type="Proteomes" id="UP000094714">
    <property type="component" value="Chromosome"/>
</dbReference>
<dbReference type="AlphaFoldDB" id="A0A1D7ZX73"/>
<evidence type="ECO:0000256" key="1">
    <source>
        <dbReference type="ARBA" id="ARBA00004141"/>
    </source>
</evidence>
<evidence type="ECO:0000256" key="2">
    <source>
        <dbReference type="ARBA" id="ARBA00009773"/>
    </source>
</evidence>
<dbReference type="PATRIC" id="fig|1613.112.peg.1053"/>
<sequence length="354" mass="40615">MNWEGIFAMTDFLNKFTKKQELRRLVVLLVIVLVLYEARSLMNTILLTFIFTYLIVHWVRLVQRWIPRVPVTLVVLLSYLLLILGLFYVVTDYVPMLVNQLVKMTNSLITFYQSADMHWLMKYLNQFVSSSTLATQARHGVTLAVTTLTNFGTLLVAVAMSVILSFFYTIELRQMNEFSKTFLSSQHLSWFFKDLDFFGKKFVNTFGVVLEAQFFIALTNTALTMIALFFMKMPQIFALGLMVFIMSLVPVAGVIISLVPLSMVGYSVGGIRYIVYLIIVILVIHMIESYVLNPKFMSSRTELPIFYTFVVLLVSEHLFGVWGLIVGVPIFTFLLDIVGVKQIRAHKLPTTRDK</sequence>
<protein>
    <submittedName>
        <fullName evidence="6">Permease</fullName>
    </submittedName>
</protein>
<proteinExistence type="inferred from homology"/>
<gene>
    <name evidence="6" type="ORF">LACFE_CDS1002</name>
</gene>
<evidence type="ECO:0000256" key="3">
    <source>
        <dbReference type="ARBA" id="ARBA00022692"/>
    </source>
</evidence>
<dbReference type="GO" id="GO:0055085">
    <property type="term" value="P:transmembrane transport"/>
    <property type="evidence" value="ECO:0007669"/>
    <property type="project" value="TreeGrafter"/>
</dbReference>
<comment type="similarity">
    <text evidence="2">Belongs to the autoinducer-2 exporter (AI-2E) (TC 2.A.86) family.</text>
</comment>
<organism evidence="6 7">
    <name type="scientific">Limosilactobacillus fermentum</name>
    <name type="common">Lactobacillus fermentum</name>
    <dbReference type="NCBI Taxonomy" id="1613"/>
    <lineage>
        <taxon>Bacteria</taxon>
        <taxon>Bacillati</taxon>
        <taxon>Bacillota</taxon>
        <taxon>Bacilli</taxon>
        <taxon>Lactobacillales</taxon>
        <taxon>Lactobacillaceae</taxon>
        <taxon>Limosilactobacillus</taxon>
    </lineage>
</organism>
<dbReference type="PANTHER" id="PTHR21716">
    <property type="entry name" value="TRANSMEMBRANE PROTEIN"/>
    <property type="match status" value="1"/>
</dbReference>
<reference evidence="6 7" key="1">
    <citation type="submission" date="2016-09" db="EMBL/GenBank/DDBJ databases">
        <title>Genome Sequence of the Lactobacillus fermentum strain NCC2970 (CNCM I-5068).</title>
        <authorList>
            <person name="Barretto C."/>
            <person name="Ngom-Bru C."/>
            <person name="Genevaz A."/>
            <person name="Fournier C."/>
            <person name="Moine D."/>
            <person name="Kassam M."/>
            <person name="Iltis A."/>
            <person name="Sagory-Zalkind P."/>
            <person name="Faucherand G."/>
            <person name="Descombes P."/>
            <person name="Duboux S."/>
        </authorList>
    </citation>
    <scope>NUCLEOTIDE SEQUENCE [LARGE SCALE GENOMIC DNA]</scope>
    <source>
        <strain evidence="6 7">NCC2970</strain>
    </source>
</reference>
<keyword evidence="3" id="KW-0812">Transmembrane</keyword>
<accession>A0A1D7ZX73</accession>